<evidence type="ECO:0000313" key="2">
    <source>
        <dbReference type="EMBL" id="TBN09526.1"/>
    </source>
</evidence>
<evidence type="ECO:0000259" key="1">
    <source>
        <dbReference type="Pfam" id="PF13472"/>
    </source>
</evidence>
<dbReference type="GeneID" id="301043537"/>
<protein>
    <recommendedName>
        <fullName evidence="1">SGNH hydrolase-type esterase domain-containing protein</fullName>
    </recommendedName>
</protein>
<reference evidence="2 3" key="1">
    <citation type="submission" date="2019-02" db="EMBL/GenBank/DDBJ databases">
        <title>Current taxonomic status of genus Agrobacterium and description of Agrobacterium cavarae sp. nov. isolated from maize roots.</title>
        <authorList>
            <person name="Flores-Felix J.D."/>
            <person name="Menendez E."/>
            <person name="Ramirez-Bahena M.H."/>
            <person name="Garcia-Fraile P."/>
            <person name="Velazquez E."/>
        </authorList>
    </citation>
    <scope>NUCLEOTIDE SEQUENCE [LARGE SCALE GENOMIC DNA]</scope>
    <source>
        <strain evidence="2 3">RZME10</strain>
    </source>
</reference>
<feature type="domain" description="SGNH hydrolase-type esterase" evidence="1">
    <location>
        <begin position="63"/>
        <end position="209"/>
    </location>
</feature>
<dbReference type="PANTHER" id="PTHR30383">
    <property type="entry name" value="THIOESTERASE 1/PROTEASE 1/LYSOPHOSPHOLIPASE L1"/>
    <property type="match status" value="1"/>
</dbReference>
<keyword evidence="3" id="KW-1185">Reference proteome</keyword>
<evidence type="ECO:0000313" key="3">
    <source>
        <dbReference type="Proteomes" id="UP000294239"/>
    </source>
</evidence>
<dbReference type="EMBL" id="SISF01000033">
    <property type="protein sequence ID" value="TBN09526.1"/>
    <property type="molecule type" value="Genomic_DNA"/>
</dbReference>
<dbReference type="RefSeq" id="WP_130979324.1">
    <property type="nucleotide sequence ID" value="NZ_SISF01000033.1"/>
</dbReference>
<comment type="caution">
    <text evidence="2">The sequence shown here is derived from an EMBL/GenBank/DDBJ whole genome shotgun (WGS) entry which is preliminary data.</text>
</comment>
<gene>
    <name evidence="2" type="ORF">EYC79_20335</name>
</gene>
<accession>A0ABY1Y3Y3</accession>
<proteinExistence type="predicted"/>
<dbReference type="InterPro" id="IPR013830">
    <property type="entry name" value="SGNH_hydro"/>
</dbReference>
<dbReference type="Proteomes" id="UP000294239">
    <property type="component" value="Unassembled WGS sequence"/>
</dbReference>
<name>A0ABY1Y3Y3_9HYPH</name>
<dbReference type="Gene3D" id="3.40.50.1110">
    <property type="entry name" value="SGNH hydrolase"/>
    <property type="match status" value="1"/>
</dbReference>
<organism evidence="2 3">
    <name type="scientific">Agrobacterium cavarae</name>
    <dbReference type="NCBI Taxonomy" id="2528239"/>
    <lineage>
        <taxon>Bacteria</taxon>
        <taxon>Pseudomonadati</taxon>
        <taxon>Pseudomonadota</taxon>
        <taxon>Alphaproteobacteria</taxon>
        <taxon>Hyphomicrobiales</taxon>
        <taxon>Rhizobiaceae</taxon>
        <taxon>Rhizobium/Agrobacterium group</taxon>
        <taxon>Agrobacterium</taxon>
    </lineage>
</organism>
<dbReference type="InterPro" id="IPR051532">
    <property type="entry name" value="Ester_Hydrolysis_Enzymes"/>
</dbReference>
<dbReference type="Pfam" id="PF13472">
    <property type="entry name" value="Lipase_GDSL_2"/>
    <property type="match status" value="1"/>
</dbReference>
<dbReference type="SUPFAM" id="SSF52266">
    <property type="entry name" value="SGNH hydrolase"/>
    <property type="match status" value="1"/>
</dbReference>
<dbReference type="InterPro" id="IPR036514">
    <property type="entry name" value="SGNH_hydro_sf"/>
</dbReference>
<sequence length="229" mass="25284">MLVTAGVLIAAGAVLDQSSSVVRGGIRKAAWMTLGKPLSEDQVHVQYKAVLASGMPSSRFVMMGDSLTQFANWPALLNRSDILNLGLAGDTTSGMLERVKSLNITRNRVLVMGGVNDILAGVGVDDIMHNLTEIVRQLNKDGNTVFLQSTIMTRRPAANELISQLIERQRQLCKSEKCTFVDVNKSVTNGRELTEAQSVDYVHLNYDGYLLWKQAVEFIFQDEQSRLLL</sequence>